<protein>
    <submittedName>
        <fullName evidence="7">Multicomponent K+:H+ antiporter subunit E</fullName>
    </submittedName>
</protein>
<gene>
    <name evidence="7" type="ORF">J2W36_000395</name>
</gene>
<dbReference type="Pfam" id="PF01899">
    <property type="entry name" value="MNHE"/>
    <property type="match status" value="1"/>
</dbReference>
<evidence type="ECO:0000256" key="2">
    <source>
        <dbReference type="ARBA" id="ARBA00006228"/>
    </source>
</evidence>
<keyword evidence="8" id="KW-1185">Reference proteome</keyword>
<keyword evidence="4" id="KW-0812">Transmembrane</keyword>
<dbReference type="InterPro" id="IPR002758">
    <property type="entry name" value="Cation_antiport_E"/>
</dbReference>
<dbReference type="NCBIfam" id="NF006518">
    <property type="entry name" value="PRK08965.1-2"/>
    <property type="match status" value="1"/>
</dbReference>
<comment type="caution">
    <text evidence="7">The sequence shown here is derived from an EMBL/GenBank/DDBJ whole genome shotgun (WGS) entry which is preliminary data.</text>
</comment>
<dbReference type="PANTHER" id="PTHR34584">
    <property type="entry name" value="NA(+)/H(+) ANTIPORTER SUBUNIT E1"/>
    <property type="match status" value="1"/>
</dbReference>
<dbReference type="EMBL" id="JAUSRO010000001">
    <property type="protein sequence ID" value="MDP9898162.1"/>
    <property type="molecule type" value="Genomic_DNA"/>
</dbReference>
<evidence type="ECO:0000256" key="3">
    <source>
        <dbReference type="ARBA" id="ARBA00022475"/>
    </source>
</evidence>
<evidence type="ECO:0000256" key="4">
    <source>
        <dbReference type="ARBA" id="ARBA00022692"/>
    </source>
</evidence>
<keyword evidence="3" id="KW-1003">Cell membrane</keyword>
<keyword evidence="5" id="KW-1133">Transmembrane helix</keyword>
<comment type="similarity">
    <text evidence="2">Belongs to the CPA3 antiporters (TC 2.A.63) subunit E family.</text>
</comment>
<dbReference type="PIRSF" id="PIRSF019239">
    <property type="entry name" value="MrpE"/>
    <property type="match status" value="1"/>
</dbReference>
<dbReference type="Proteomes" id="UP001226867">
    <property type="component" value="Unassembled WGS sequence"/>
</dbReference>
<evidence type="ECO:0000256" key="6">
    <source>
        <dbReference type="ARBA" id="ARBA00023136"/>
    </source>
</evidence>
<proteinExistence type="inferred from homology"/>
<evidence type="ECO:0000256" key="1">
    <source>
        <dbReference type="ARBA" id="ARBA00004651"/>
    </source>
</evidence>
<sequence>MIKRWIPSPPLSIALFVVWLLLNQSLHVTTLLLAAVLAVVVPLITKGLRPARVRMRRPGVALRLTLRVLYDLLHSACSVARALLTRRSARIAGAFVHVPLDVRDPNALAALAMICCLTPGTAWGEVSFDRTTLLIHVFDLHDEQVFIDLIKTRYERPLMEIFES</sequence>
<dbReference type="NCBIfam" id="NF006520">
    <property type="entry name" value="PRK08965.1-4"/>
    <property type="match status" value="1"/>
</dbReference>
<evidence type="ECO:0000313" key="7">
    <source>
        <dbReference type="EMBL" id="MDP9898162.1"/>
    </source>
</evidence>
<dbReference type="PANTHER" id="PTHR34584:SF1">
    <property type="entry name" value="NA(+)_H(+) ANTIPORTER SUBUNIT E1"/>
    <property type="match status" value="1"/>
</dbReference>
<comment type="subcellular location">
    <subcellularLocation>
        <location evidence="1">Cell membrane</location>
        <topology evidence="1">Multi-pass membrane protein</topology>
    </subcellularLocation>
</comment>
<accession>A0ABT9S465</accession>
<reference evidence="7 8" key="1">
    <citation type="submission" date="2023-07" db="EMBL/GenBank/DDBJ databases">
        <title>Sorghum-associated microbial communities from plants grown in Nebraska, USA.</title>
        <authorList>
            <person name="Schachtman D."/>
        </authorList>
    </citation>
    <scope>NUCLEOTIDE SEQUENCE [LARGE SCALE GENOMIC DNA]</scope>
    <source>
        <strain evidence="7 8">DS1607</strain>
    </source>
</reference>
<evidence type="ECO:0000256" key="5">
    <source>
        <dbReference type="ARBA" id="ARBA00022989"/>
    </source>
</evidence>
<keyword evidence="6" id="KW-0472">Membrane</keyword>
<evidence type="ECO:0000313" key="8">
    <source>
        <dbReference type="Proteomes" id="UP001226867"/>
    </source>
</evidence>
<organism evidence="7 8">
    <name type="scientific">Variovorax ginsengisoli</name>
    <dbReference type="NCBI Taxonomy" id="363844"/>
    <lineage>
        <taxon>Bacteria</taxon>
        <taxon>Pseudomonadati</taxon>
        <taxon>Pseudomonadota</taxon>
        <taxon>Betaproteobacteria</taxon>
        <taxon>Burkholderiales</taxon>
        <taxon>Comamonadaceae</taxon>
        <taxon>Variovorax</taxon>
    </lineage>
</organism>
<name>A0ABT9S465_9BURK</name>